<dbReference type="InterPro" id="IPR036052">
    <property type="entry name" value="TrpB-like_PALP_sf"/>
</dbReference>
<sequence>MTNHFEASPIHKMTESLNNNTFYIKRDDLIPISFGGNKARKAVLFFEDLIKGKFDSIVTYGSSSSNHCRIIANIAAAKGIPCHIISPSGSNQSTANSKLVELFGSIVTLCPVSEVGITIKRKLDELKIQGYNPYFIQGGGHGDIGTHAYVNAYHEILGYENSFGIHFDYIFHTSGTGTTQAGLVCGKLLNADEREIVGISNARKNPYGRQVILDSVNSYLMNLHKKKSIATEEIKFIDDYILEGYGSYNNKVLQTINEVLINDGIPLDTTYTGKAFWGMKEYIKKNNITDKRILFIHTGGTPLFFDNLEDLKNER</sequence>
<dbReference type="Gene3D" id="3.40.50.1100">
    <property type="match status" value="2"/>
</dbReference>
<dbReference type="PANTHER" id="PTHR43780:SF2">
    <property type="entry name" value="1-AMINOCYCLOPROPANE-1-CARBOXYLATE DEAMINASE-RELATED"/>
    <property type="match status" value="1"/>
</dbReference>
<comment type="caution">
    <text evidence="7">The sequence shown here is derived from an EMBL/GenBank/DDBJ whole genome shotgun (WGS) entry which is preliminary data.</text>
</comment>
<gene>
    <name evidence="7" type="ORF">NC797_03065</name>
</gene>
<comment type="cofactor">
    <cofactor evidence="1">
        <name>pyridoxal 5'-phosphate</name>
        <dbReference type="ChEBI" id="CHEBI:597326"/>
    </cofactor>
</comment>
<evidence type="ECO:0000256" key="4">
    <source>
        <dbReference type="PIRSR" id="PIRSR006278-1"/>
    </source>
</evidence>
<dbReference type="GO" id="GO:1901605">
    <property type="term" value="P:alpha-amino acid metabolic process"/>
    <property type="evidence" value="ECO:0007669"/>
    <property type="project" value="UniProtKB-ARBA"/>
</dbReference>
<dbReference type="GO" id="GO:0019148">
    <property type="term" value="F:D-cysteine desulfhydrase activity"/>
    <property type="evidence" value="ECO:0007669"/>
    <property type="project" value="TreeGrafter"/>
</dbReference>
<proteinExistence type="inferred from homology"/>
<evidence type="ECO:0000313" key="8">
    <source>
        <dbReference type="Proteomes" id="UP001145050"/>
    </source>
</evidence>
<protein>
    <submittedName>
        <fullName evidence="7">Pyridoxal-phosphate dependent enzyme</fullName>
    </submittedName>
</protein>
<evidence type="ECO:0000259" key="6">
    <source>
        <dbReference type="Pfam" id="PF00291"/>
    </source>
</evidence>
<dbReference type="InterPro" id="IPR001926">
    <property type="entry name" value="TrpB-like_PALP"/>
</dbReference>
<dbReference type="EMBL" id="JAMQKB010000001">
    <property type="protein sequence ID" value="MDC3423486.1"/>
    <property type="molecule type" value="Genomic_DNA"/>
</dbReference>
<evidence type="ECO:0000256" key="5">
    <source>
        <dbReference type="PIRSR" id="PIRSR006278-2"/>
    </source>
</evidence>
<dbReference type="PIRSF" id="PIRSF006278">
    <property type="entry name" value="ACCD_DCysDesulf"/>
    <property type="match status" value="1"/>
</dbReference>
<dbReference type="Proteomes" id="UP001145050">
    <property type="component" value="Unassembled WGS sequence"/>
</dbReference>
<evidence type="ECO:0000256" key="1">
    <source>
        <dbReference type="ARBA" id="ARBA00001933"/>
    </source>
</evidence>
<keyword evidence="8" id="KW-1185">Reference proteome</keyword>
<dbReference type="RefSeq" id="WP_272435181.1">
    <property type="nucleotide sequence ID" value="NZ_JAMQKB010000001.1"/>
</dbReference>
<dbReference type="InterPro" id="IPR027278">
    <property type="entry name" value="ACCD_DCysDesulf"/>
</dbReference>
<dbReference type="SUPFAM" id="SSF53686">
    <property type="entry name" value="Tryptophan synthase beta subunit-like PLP-dependent enzymes"/>
    <property type="match status" value="1"/>
</dbReference>
<feature type="active site" description="Nucleophile" evidence="4">
    <location>
        <position position="65"/>
    </location>
</feature>
<evidence type="ECO:0000313" key="7">
    <source>
        <dbReference type="EMBL" id="MDC3423486.1"/>
    </source>
</evidence>
<evidence type="ECO:0000256" key="2">
    <source>
        <dbReference type="ARBA" id="ARBA00008639"/>
    </source>
</evidence>
<comment type="similarity">
    <text evidence="2">Belongs to the ACC deaminase/D-cysteine desulfhydrase family.</text>
</comment>
<dbReference type="PANTHER" id="PTHR43780">
    <property type="entry name" value="1-AMINOCYCLOPROPANE-1-CARBOXYLATE DEAMINASE-RELATED"/>
    <property type="match status" value="1"/>
</dbReference>
<dbReference type="Pfam" id="PF00291">
    <property type="entry name" value="PALP"/>
    <property type="match status" value="1"/>
</dbReference>
<accession>A0A9X3WSK3</accession>
<dbReference type="AlphaFoldDB" id="A0A9X3WSK3"/>
<name>A0A9X3WSK3_9BACI</name>
<feature type="domain" description="Tryptophan synthase beta chain-like PALP" evidence="6">
    <location>
        <begin position="11"/>
        <end position="299"/>
    </location>
</feature>
<evidence type="ECO:0000256" key="3">
    <source>
        <dbReference type="ARBA" id="ARBA00022898"/>
    </source>
</evidence>
<reference evidence="7" key="1">
    <citation type="submission" date="2022-06" db="EMBL/GenBank/DDBJ databases">
        <title>Aquibacillus sp. a new bacterium isolated from soil saline samples.</title>
        <authorList>
            <person name="Galisteo C."/>
            <person name="De La Haba R."/>
            <person name="Sanchez-Porro C."/>
            <person name="Ventosa A."/>
        </authorList>
    </citation>
    <scope>NUCLEOTIDE SEQUENCE</scope>
    <source>
        <strain evidence="7">3ASR75-11</strain>
    </source>
</reference>
<keyword evidence="3 5" id="KW-0663">Pyridoxal phosphate</keyword>
<feature type="modified residue" description="N6-(pyridoxal phosphate)lysine" evidence="5">
    <location>
        <position position="38"/>
    </location>
</feature>
<organism evidence="7 8">
    <name type="scientific">Terrihalobacillus insolitus</name>
    <dbReference type="NCBI Taxonomy" id="2950438"/>
    <lineage>
        <taxon>Bacteria</taxon>
        <taxon>Bacillati</taxon>
        <taxon>Bacillota</taxon>
        <taxon>Bacilli</taxon>
        <taxon>Bacillales</taxon>
        <taxon>Bacillaceae</taxon>
        <taxon>Terrihalobacillus</taxon>
    </lineage>
</organism>